<feature type="region of interest" description="Disordered" evidence="1">
    <location>
        <begin position="1"/>
        <end position="34"/>
    </location>
</feature>
<keyword evidence="2" id="KW-1133">Transmembrane helix</keyword>
<proteinExistence type="predicted"/>
<gene>
    <name evidence="3" type="ORF">JCM17846_04970</name>
</gene>
<evidence type="ECO:0000256" key="1">
    <source>
        <dbReference type="SAM" id="MobiDB-lite"/>
    </source>
</evidence>
<keyword evidence="2" id="KW-0812">Transmembrane</keyword>
<evidence type="ECO:0000313" key="4">
    <source>
        <dbReference type="Proteomes" id="UP000324996"/>
    </source>
</evidence>
<keyword evidence="2" id="KW-0472">Membrane</keyword>
<dbReference type="Proteomes" id="UP000324996">
    <property type="component" value="Unassembled WGS sequence"/>
</dbReference>
<dbReference type="RefSeq" id="WP_150006740.1">
    <property type="nucleotide sequence ID" value="NZ_BKCN01000002.1"/>
</dbReference>
<accession>A0A5A7N580</accession>
<keyword evidence="4" id="KW-1185">Reference proteome</keyword>
<evidence type="ECO:0000256" key="2">
    <source>
        <dbReference type="SAM" id="Phobius"/>
    </source>
</evidence>
<evidence type="ECO:0000313" key="3">
    <source>
        <dbReference type="EMBL" id="GER02815.1"/>
    </source>
</evidence>
<comment type="caution">
    <text evidence="3">The sequence shown here is derived from an EMBL/GenBank/DDBJ whole genome shotgun (WGS) entry which is preliminary data.</text>
</comment>
<name>A0A5A7N580_9PROT</name>
<dbReference type="AlphaFoldDB" id="A0A5A7N580"/>
<feature type="transmembrane region" description="Helical" evidence="2">
    <location>
        <begin position="66"/>
        <end position="83"/>
    </location>
</feature>
<reference evidence="3 4" key="1">
    <citation type="submission" date="2019-09" db="EMBL/GenBank/DDBJ databases">
        <title>NBRP : Genome information of microbial organism related human and environment.</title>
        <authorList>
            <person name="Hattori M."/>
            <person name="Oshima K."/>
            <person name="Inaba H."/>
            <person name="Suda W."/>
            <person name="Sakamoto M."/>
            <person name="Iino T."/>
            <person name="Kitahara M."/>
            <person name="Oshida Y."/>
            <person name="Iida T."/>
            <person name="Kudo T."/>
            <person name="Itoh T."/>
            <person name="Ohkuma M."/>
        </authorList>
    </citation>
    <scope>NUCLEOTIDE SEQUENCE [LARGE SCALE GENOMIC DNA]</scope>
    <source>
        <strain evidence="3 4">Q-1</strain>
    </source>
</reference>
<feature type="transmembrane region" description="Helical" evidence="2">
    <location>
        <begin position="37"/>
        <end position="60"/>
    </location>
</feature>
<protein>
    <submittedName>
        <fullName evidence="3">Uncharacterized protein</fullName>
    </submittedName>
</protein>
<organism evidence="3 4">
    <name type="scientific">Iodidimonas nitroreducens</name>
    <dbReference type="NCBI Taxonomy" id="1236968"/>
    <lineage>
        <taxon>Bacteria</taxon>
        <taxon>Pseudomonadati</taxon>
        <taxon>Pseudomonadota</taxon>
        <taxon>Alphaproteobacteria</taxon>
        <taxon>Iodidimonadales</taxon>
        <taxon>Iodidimonadaceae</taxon>
        <taxon>Iodidimonas</taxon>
    </lineage>
</organism>
<dbReference type="EMBL" id="BKCN01000002">
    <property type="protein sequence ID" value="GER02815.1"/>
    <property type="molecule type" value="Genomic_DNA"/>
</dbReference>
<feature type="compositionally biased region" description="Basic and acidic residues" evidence="1">
    <location>
        <begin position="13"/>
        <end position="34"/>
    </location>
</feature>
<sequence length="88" mass="9479">MTAKHNAPQASPADDKKPDHERPDGPMHNDQPRRDDFSLIGFLLFAGLMGGAMIGGFGFYAPVPGALMGAALGLGIAFARYLWVRSHR</sequence>